<feature type="region of interest" description="Disordered" evidence="1">
    <location>
        <begin position="49"/>
        <end position="105"/>
    </location>
</feature>
<gene>
    <name evidence="2" type="ORF">QBC38DRAFT_548042</name>
</gene>
<keyword evidence="3" id="KW-1185">Reference proteome</keyword>
<evidence type="ECO:0000256" key="1">
    <source>
        <dbReference type="SAM" id="MobiDB-lite"/>
    </source>
</evidence>
<accession>A0AAN7BIK3</accession>
<feature type="compositionally biased region" description="Basic and acidic residues" evidence="1">
    <location>
        <begin position="194"/>
        <end position="211"/>
    </location>
</feature>
<organism evidence="2 3">
    <name type="scientific">Podospora fimiseda</name>
    <dbReference type="NCBI Taxonomy" id="252190"/>
    <lineage>
        <taxon>Eukaryota</taxon>
        <taxon>Fungi</taxon>
        <taxon>Dikarya</taxon>
        <taxon>Ascomycota</taxon>
        <taxon>Pezizomycotina</taxon>
        <taxon>Sordariomycetes</taxon>
        <taxon>Sordariomycetidae</taxon>
        <taxon>Sordariales</taxon>
        <taxon>Podosporaceae</taxon>
        <taxon>Podospora</taxon>
    </lineage>
</organism>
<feature type="compositionally biased region" description="Polar residues" evidence="1">
    <location>
        <begin position="52"/>
        <end position="66"/>
    </location>
</feature>
<evidence type="ECO:0000313" key="3">
    <source>
        <dbReference type="Proteomes" id="UP001301958"/>
    </source>
</evidence>
<dbReference type="Proteomes" id="UP001301958">
    <property type="component" value="Unassembled WGS sequence"/>
</dbReference>
<dbReference type="AlphaFoldDB" id="A0AAN7BIK3"/>
<sequence length="245" mass="27858">MSWKCCNCQISNPDGHYCAGQVPGHGQISYLIACGHVRCLSCTEGSHETHNHSPSSFPSSEYYQNETTSHNYHHPSHHHPHYQTSHHHHDNNNPQSNHPSPLATYLSSHRLSPTVMTIGEYDTLTNPPKYLAPLGYMEDYLHPTGIQDMKLDLVGTKSEEEYERLDKISVAEFEKRIKKEKVERKKKIVSISVKREKDHGKERDVKGKGKEVVGGGGGGREKKRRRCNGGHYQPTVEDVPEEEEW</sequence>
<comment type="caution">
    <text evidence="2">The sequence shown here is derived from an EMBL/GenBank/DDBJ whole genome shotgun (WGS) entry which is preliminary data.</text>
</comment>
<evidence type="ECO:0000313" key="2">
    <source>
        <dbReference type="EMBL" id="KAK4223948.1"/>
    </source>
</evidence>
<dbReference type="EMBL" id="MU865408">
    <property type="protein sequence ID" value="KAK4223948.1"/>
    <property type="molecule type" value="Genomic_DNA"/>
</dbReference>
<protein>
    <submittedName>
        <fullName evidence="2">Uncharacterized protein</fullName>
    </submittedName>
</protein>
<feature type="compositionally biased region" description="Basic residues" evidence="1">
    <location>
        <begin position="71"/>
        <end position="89"/>
    </location>
</feature>
<proteinExistence type="predicted"/>
<feature type="compositionally biased region" description="Polar residues" evidence="1">
    <location>
        <begin position="92"/>
        <end position="105"/>
    </location>
</feature>
<reference evidence="2" key="2">
    <citation type="submission" date="2023-05" db="EMBL/GenBank/DDBJ databases">
        <authorList>
            <consortium name="Lawrence Berkeley National Laboratory"/>
            <person name="Steindorff A."/>
            <person name="Hensen N."/>
            <person name="Bonometti L."/>
            <person name="Westerberg I."/>
            <person name="Brannstrom I.O."/>
            <person name="Guillou S."/>
            <person name="Cros-Aarteil S."/>
            <person name="Calhoun S."/>
            <person name="Haridas S."/>
            <person name="Kuo A."/>
            <person name="Mondo S."/>
            <person name="Pangilinan J."/>
            <person name="Riley R."/>
            <person name="Labutti K."/>
            <person name="Andreopoulos B."/>
            <person name="Lipzen A."/>
            <person name="Chen C."/>
            <person name="Yanf M."/>
            <person name="Daum C."/>
            <person name="Ng V."/>
            <person name="Clum A."/>
            <person name="Ohm R."/>
            <person name="Martin F."/>
            <person name="Silar P."/>
            <person name="Natvig D."/>
            <person name="Lalanne C."/>
            <person name="Gautier V."/>
            <person name="Ament-Velasquez S.L."/>
            <person name="Kruys A."/>
            <person name="Hutchinson M.I."/>
            <person name="Powell A.J."/>
            <person name="Barry K."/>
            <person name="Miller A.N."/>
            <person name="Grigoriev I.V."/>
            <person name="Debuchy R."/>
            <person name="Gladieux P."/>
            <person name="Thoren M.H."/>
            <person name="Johannesson H."/>
        </authorList>
    </citation>
    <scope>NUCLEOTIDE SEQUENCE</scope>
    <source>
        <strain evidence="2">CBS 990.96</strain>
    </source>
</reference>
<feature type="region of interest" description="Disordered" evidence="1">
    <location>
        <begin position="194"/>
        <end position="245"/>
    </location>
</feature>
<reference evidence="2" key="1">
    <citation type="journal article" date="2023" name="Mol. Phylogenet. Evol.">
        <title>Genome-scale phylogeny and comparative genomics of the fungal order Sordariales.</title>
        <authorList>
            <person name="Hensen N."/>
            <person name="Bonometti L."/>
            <person name="Westerberg I."/>
            <person name="Brannstrom I.O."/>
            <person name="Guillou S."/>
            <person name="Cros-Aarteil S."/>
            <person name="Calhoun S."/>
            <person name="Haridas S."/>
            <person name="Kuo A."/>
            <person name="Mondo S."/>
            <person name="Pangilinan J."/>
            <person name="Riley R."/>
            <person name="LaButti K."/>
            <person name="Andreopoulos B."/>
            <person name="Lipzen A."/>
            <person name="Chen C."/>
            <person name="Yan M."/>
            <person name="Daum C."/>
            <person name="Ng V."/>
            <person name="Clum A."/>
            <person name="Steindorff A."/>
            <person name="Ohm R.A."/>
            <person name="Martin F."/>
            <person name="Silar P."/>
            <person name="Natvig D.O."/>
            <person name="Lalanne C."/>
            <person name="Gautier V."/>
            <person name="Ament-Velasquez S.L."/>
            <person name="Kruys A."/>
            <person name="Hutchinson M.I."/>
            <person name="Powell A.J."/>
            <person name="Barry K."/>
            <person name="Miller A.N."/>
            <person name="Grigoriev I.V."/>
            <person name="Debuchy R."/>
            <person name="Gladieux P."/>
            <person name="Hiltunen Thoren M."/>
            <person name="Johannesson H."/>
        </authorList>
    </citation>
    <scope>NUCLEOTIDE SEQUENCE</scope>
    <source>
        <strain evidence="2">CBS 990.96</strain>
    </source>
</reference>
<name>A0AAN7BIK3_9PEZI</name>